<dbReference type="InterPro" id="IPR001387">
    <property type="entry name" value="Cro/C1-type_HTH"/>
</dbReference>
<dbReference type="PANTHER" id="PTHR34475:SF1">
    <property type="entry name" value="CYTOSKELETON PROTEIN RODZ"/>
    <property type="match status" value="1"/>
</dbReference>
<organism evidence="4 5">
    <name type="scientific">Ralstonia pickettii</name>
    <name type="common">Burkholderia pickettii</name>
    <dbReference type="NCBI Taxonomy" id="329"/>
    <lineage>
        <taxon>Bacteria</taxon>
        <taxon>Pseudomonadati</taxon>
        <taxon>Pseudomonadota</taxon>
        <taxon>Betaproteobacteria</taxon>
        <taxon>Burkholderiales</taxon>
        <taxon>Burkholderiaceae</taxon>
        <taxon>Ralstonia</taxon>
    </lineage>
</organism>
<dbReference type="OrthoDB" id="8561330at2"/>
<dbReference type="InterPro" id="IPR010982">
    <property type="entry name" value="Lambda_DNA-bd_dom_sf"/>
</dbReference>
<evidence type="ECO:0000313" key="5">
    <source>
        <dbReference type="Proteomes" id="UP000234456"/>
    </source>
</evidence>
<evidence type="ECO:0000256" key="1">
    <source>
        <dbReference type="SAM" id="MobiDB-lite"/>
    </source>
</evidence>
<dbReference type="Proteomes" id="UP000234456">
    <property type="component" value="Unassembled WGS sequence"/>
</dbReference>
<dbReference type="Gene3D" id="1.10.260.40">
    <property type="entry name" value="lambda repressor-like DNA-binding domains"/>
    <property type="match status" value="1"/>
</dbReference>
<dbReference type="CDD" id="cd00093">
    <property type="entry name" value="HTH_XRE"/>
    <property type="match status" value="1"/>
</dbReference>
<feature type="domain" description="HTH cro/C1-type" evidence="3">
    <location>
        <begin position="41"/>
        <end position="101"/>
    </location>
</feature>
<dbReference type="Pfam" id="PF13464">
    <property type="entry name" value="RodZ_C"/>
    <property type="match status" value="1"/>
</dbReference>
<name>A0A2N4TLY6_RALPI</name>
<feature type="compositionally biased region" description="Low complexity" evidence="1">
    <location>
        <begin position="183"/>
        <end position="217"/>
    </location>
</feature>
<gene>
    <name evidence="4" type="ORF">C0Q88_19910</name>
</gene>
<feature type="region of interest" description="Disordered" evidence="1">
    <location>
        <begin position="1"/>
        <end position="31"/>
    </location>
</feature>
<dbReference type="SUPFAM" id="SSF47413">
    <property type="entry name" value="lambda repressor-like DNA-binding domains"/>
    <property type="match status" value="1"/>
</dbReference>
<dbReference type="GO" id="GO:0003677">
    <property type="term" value="F:DNA binding"/>
    <property type="evidence" value="ECO:0007669"/>
    <property type="project" value="InterPro"/>
</dbReference>
<dbReference type="InterPro" id="IPR050400">
    <property type="entry name" value="Bact_Cytoskel_RodZ"/>
</dbReference>
<keyword evidence="2" id="KW-0472">Membrane</keyword>
<comment type="caution">
    <text evidence="4">The sequence shown here is derived from an EMBL/GenBank/DDBJ whole genome shotgun (WGS) entry which is preliminary data.</text>
</comment>
<feature type="compositionally biased region" description="Low complexity" evidence="1">
    <location>
        <begin position="16"/>
        <end position="27"/>
    </location>
</feature>
<dbReference type="EMBL" id="PKQE01000005">
    <property type="protein sequence ID" value="PLC40718.1"/>
    <property type="molecule type" value="Genomic_DNA"/>
</dbReference>
<accession>A0A2N4TLY6</accession>
<keyword evidence="2" id="KW-1133">Transmembrane helix</keyword>
<dbReference type="InterPro" id="IPR025194">
    <property type="entry name" value="RodZ-like_C"/>
</dbReference>
<sequence>MTDRDVASAADFSHGAAPASNPPAAVSPDRDDALREIAERLRAGRERQRLTVDDLAGRLKVAPGKLSAVESADVSALPDMTFTKGLIRAYARALQVDVDDQLARLNARAPVTNIGLRPEGGLGESFSDKPSFAKRRSGGSRWLIGVLVAVVVAGGALAGMDRLKQWFASQTAATQNTESTTKEAPAAEQTAPAQAAPAAEQAPAETPAASMPTPLTPVAPAAPASGVVTAPLAPPATLPRSDNGAAVPAAAVAAAGGKAAVVNVDVPVAVQPAETAKPAESAGGSGTVSVRFSGSSWYEIKDKTGKTLASGISKEGDARDLTGTPPFKVVFGNAEAVESLAVGGASVDLQKYARNRVARATLP</sequence>
<feature type="transmembrane region" description="Helical" evidence="2">
    <location>
        <begin position="142"/>
        <end position="160"/>
    </location>
</feature>
<dbReference type="Pfam" id="PF13413">
    <property type="entry name" value="HTH_25"/>
    <property type="match status" value="1"/>
</dbReference>
<evidence type="ECO:0000313" key="4">
    <source>
        <dbReference type="EMBL" id="PLC40718.1"/>
    </source>
</evidence>
<evidence type="ECO:0000256" key="2">
    <source>
        <dbReference type="SAM" id="Phobius"/>
    </source>
</evidence>
<dbReference type="PANTHER" id="PTHR34475">
    <property type="match status" value="1"/>
</dbReference>
<dbReference type="AlphaFoldDB" id="A0A2N4TLY6"/>
<dbReference type="RefSeq" id="WP_102067008.1">
    <property type="nucleotide sequence ID" value="NZ_PKQE01000005.1"/>
</dbReference>
<keyword evidence="2" id="KW-0812">Transmembrane</keyword>
<reference evidence="4 5" key="1">
    <citation type="submission" date="2017-12" db="EMBL/GenBank/DDBJ databases">
        <title>Draft genome sequence of Ralstonia pickettii 52.</title>
        <authorList>
            <person name="Zheng B."/>
        </authorList>
    </citation>
    <scope>NUCLEOTIDE SEQUENCE [LARGE SCALE GENOMIC DNA]</scope>
    <source>
        <strain evidence="4 5">52</strain>
    </source>
</reference>
<dbReference type="SMART" id="SM00530">
    <property type="entry name" value="HTH_XRE"/>
    <property type="match status" value="1"/>
</dbReference>
<feature type="region of interest" description="Disordered" evidence="1">
    <location>
        <begin position="174"/>
        <end position="217"/>
    </location>
</feature>
<evidence type="ECO:0000259" key="3">
    <source>
        <dbReference type="PROSITE" id="PS50943"/>
    </source>
</evidence>
<dbReference type="PROSITE" id="PS50943">
    <property type="entry name" value="HTH_CROC1"/>
    <property type="match status" value="1"/>
</dbReference>
<proteinExistence type="predicted"/>
<protein>
    <submittedName>
        <fullName evidence="4">DUF4115 domain-containing protein</fullName>
    </submittedName>
</protein>